<keyword evidence="5" id="KW-1185">Reference proteome</keyword>
<dbReference type="GO" id="GO:0005840">
    <property type="term" value="C:ribosome"/>
    <property type="evidence" value="ECO:0007669"/>
    <property type="project" value="UniProtKB-KW"/>
</dbReference>
<sequence>MPLSLRVAEAADGEAIASIQLVSWEATYGHLNRAMVDGLDLVRTAANWARVAEDPAFRIGLVESGGVPIGCCLSGPAETGPEGELHAVYVLPAAQRLGAGRLLVTDGLAFLAAAGYAECVLWVVDANTNAQGFYRHLGFLAESARDTWRGLPVTRYRRALSPVS</sequence>
<evidence type="ECO:0000313" key="5">
    <source>
        <dbReference type="Proteomes" id="UP000587527"/>
    </source>
</evidence>
<dbReference type="InterPro" id="IPR050832">
    <property type="entry name" value="Bact_Acetyltransf"/>
</dbReference>
<keyword evidence="4" id="KW-0687">Ribonucleoprotein</keyword>
<dbReference type="Gene3D" id="3.40.630.30">
    <property type="match status" value="1"/>
</dbReference>
<keyword evidence="1" id="KW-0808">Transferase</keyword>
<gene>
    <name evidence="4" type="ORF">F4553_002014</name>
</gene>
<protein>
    <submittedName>
        <fullName evidence="4">Ribosomal protein S18 acetylase RimI-like enzyme</fullName>
    </submittedName>
</protein>
<evidence type="ECO:0000256" key="1">
    <source>
        <dbReference type="ARBA" id="ARBA00022679"/>
    </source>
</evidence>
<proteinExistence type="predicted"/>
<dbReference type="Pfam" id="PF00583">
    <property type="entry name" value="Acetyltransf_1"/>
    <property type="match status" value="1"/>
</dbReference>
<dbReference type="CDD" id="cd04301">
    <property type="entry name" value="NAT_SF"/>
    <property type="match status" value="1"/>
</dbReference>
<organism evidence="4 5">
    <name type="scientific">Allocatelliglobosispora scoriae</name>
    <dbReference type="NCBI Taxonomy" id="643052"/>
    <lineage>
        <taxon>Bacteria</taxon>
        <taxon>Bacillati</taxon>
        <taxon>Actinomycetota</taxon>
        <taxon>Actinomycetes</taxon>
        <taxon>Micromonosporales</taxon>
        <taxon>Micromonosporaceae</taxon>
        <taxon>Allocatelliglobosispora</taxon>
    </lineage>
</organism>
<feature type="domain" description="N-acetyltransferase" evidence="3">
    <location>
        <begin position="3"/>
        <end position="161"/>
    </location>
</feature>
<dbReference type="AlphaFoldDB" id="A0A841BLV6"/>
<dbReference type="Proteomes" id="UP000587527">
    <property type="component" value="Unassembled WGS sequence"/>
</dbReference>
<dbReference type="InterPro" id="IPR016181">
    <property type="entry name" value="Acyl_CoA_acyltransferase"/>
</dbReference>
<evidence type="ECO:0000313" key="4">
    <source>
        <dbReference type="EMBL" id="MBB5868635.1"/>
    </source>
</evidence>
<accession>A0A841BLV6</accession>
<keyword evidence="4" id="KW-0689">Ribosomal protein</keyword>
<name>A0A841BLV6_9ACTN</name>
<dbReference type="PROSITE" id="PS51186">
    <property type="entry name" value="GNAT"/>
    <property type="match status" value="1"/>
</dbReference>
<evidence type="ECO:0000259" key="3">
    <source>
        <dbReference type="PROSITE" id="PS51186"/>
    </source>
</evidence>
<dbReference type="InterPro" id="IPR000182">
    <property type="entry name" value="GNAT_dom"/>
</dbReference>
<reference evidence="4 5" key="1">
    <citation type="submission" date="2020-08" db="EMBL/GenBank/DDBJ databases">
        <title>Sequencing the genomes of 1000 actinobacteria strains.</title>
        <authorList>
            <person name="Klenk H.-P."/>
        </authorList>
    </citation>
    <scope>NUCLEOTIDE SEQUENCE [LARGE SCALE GENOMIC DNA]</scope>
    <source>
        <strain evidence="4 5">DSM 45362</strain>
    </source>
</reference>
<dbReference type="RefSeq" id="WP_184834708.1">
    <property type="nucleotide sequence ID" value="NZ_JACHMN010000002.1"/>
</dbReference>
<comment type="caution">
    <text evidence="4">The sequence shown here is derived from an EMBL/GenBank/DDBJ whole genome shotgun (WGS) entry which is preliminary data.</text>
</comment>
<dbReference type="PANTHER" id="PTHR43877">
    <property type="entry name" value="AMINOALKYLPHOSPHONATE N-ACETYLTRANSFERASE-RELATED-RELATED"/>
    <property type="match status" value="1"/>
</dbReference>
<dbReference type="EMBL" id="JACHMN010000002">
    <property type="protein sequence ID" value="MBB5868635.1"/>
    <property type="molecule type" value="Genomic_DNA"/>
</dbReference>
<keyword evidence="2" id="KW-0012">Acyltransferase</keyword>
<dbReference type="SUPFAM" id="SSF55729">
    <property type="entry name" value="Acyl-CoA N-acyltransferases (Nat)"/>
    <property type="match status" value="1"/>
</dbReference>
<evidence type="ECO:0000256" key="2">
    <source>
        <dbReference type="ARBA" id="ARBA00023315"/>
    </source>
</evidence>
<dbReference type="GO" id="GO:0016747">
    <property type="term" value="F:acyltransferase activity, transferring groups other than amino-acyl groups"/>
    <property type="evidence" value="ECO:0007669"/>
    <property type="project" value="InterPro"/>
</dbReference>